<reference evidence="2" key="1">
    <citation type="journal article" date="2016" name="Genome Announc.">
        <title>Draft genomes of two strains of Paenibacillus glucanolyticus with capability to degrade lignocellulose.</title>
        <authorList>
            <person name="Mathews S.L."/>
            <person name="Pawlak J."/>
            <person name="Grunden A.M."/>
        </authorList>
    </citation>
    <scope>NUCLEOTIDE SEQUENCE [LARGE SCALE GENOMIC DNA]</scope>
    <source>
        <strain evidence="2">SLM1</strain>
    </source>
</reference>
<organism evidence="2 3">
    <name type="scientific">Paenibacillus glucanolyticus</name>
    <dbReference type="NCBI Taxonomy" id="59843"/>
    <lineage>
        <taxon>Bacteria</taxon>
        <taxon>Bacillati</taxon>
        <taxon>Bacillota</taxon>
        <taxon>Bacilli</taxon>
        <taxon>Bacillales</taxon>
        <taxon>Paenibacillaceae</taxon>
        <taxon>Paenibacillus</taxon>
    </lineage>
</organism>
<name>A0A163JBM9_9BACL</name>
<keyword evidence="1" id="KW-0812">Transmembrane</keyword>
<dbReference type="KEGG" id="pglu:A3958_11030"/>
<evidence type="ECO:0000313" key="2">
    <source>
        <dbReference type="EMBL" id="KZS46496.1"/>
    </source>
</evidence>
<evidence type="ECO:0000256" key="1">
    <source>
        <dbReference type="SAM" id="Phobius"/>
    </source>
</evidence>
<keyword evidence="3" id="KW-1185">Reference proteome</keyword>
<keyword evidence="1" id="KW-0472">Membrane</keyword>
<evidence type="ECO:0000313" key="3">
    <source>
        <dbReference type="Proteomes" id="UP000076796"/>
    </source>
</evidence>
<proteinExistence type="predicted"/>
<feature type="transmembrane region" description="Helical" evidence="1">
    <location>
        <begin position="12"/>
        <end position="30"/>
    </location>
</feature>
<sequence length="62" mass="7007">MRRYNVWRPIMLIAVALLTNGLVSNLAAVFGMSPESASNLGFIAMIIAAFVMYNRMMKVRRK</sequence>
<gene>
    <name evidence="2" type="ORF">AWU65_11505</name>
</gene>
<dbReference type="GeneID" id="97558185"/>
<keyword evidence="1" id="KW-1133">Transmembrane helix</keyword>
<accession>A0A163JBM9</accession>
<dbReference type="RefSeq" id="WP_006207700.1">
    <property type="nucleotide sequence ID" value="NZ_CBCSBX010000006.1"/>
</dbReference>
<comment type="caution">
    <text evidence="2">The sequence shown here is derived from an EMBL/GenBank/DDBJ whole genome shotgun (WGS) entry which is preliminary data.</text>
</comment>
<dbReference type="EMBL" id="LWMH01000001">
    <property type="protein sequence ID" value="KZS46496.1"/>
    <property type="molecule type" value="Genomic_DNA"/>
</dbReference>
<dbReference type="OrthoDB" id="2649733at2"/>
<protein>
    <submittedName>
        <fullName evidence="2">Uncharacterized protein</fullName>
    </submittedName>
</protein>
<dbReference type="Proteomes" id="UP000076796">
    <property type="component" value="Unassembled WGS sequence"/>
</dbReference>
<dbReference type="AlphaFoldDB" id="A0A163JBM9"/>
<feature type="transmembrane region" description="Helical" evidence="1">
    <location>
        <begin position="36"/>
        <end position="53"/>
    </location>
</feature>